<feature type="domain" description="ISXO2-like transposase" evidence="1">
    <location>
        <begin position="130"/>
        <end position="270"/>
    </location>
</feature>
<dbReference type="SMART" id="SM01126">
    <property type="entry name" value="DDE_Tnp_IS1595"/>
    <property type="match status" value="1"/>
</dbReference>
<dbReference type="Pfam" id="PF12760">
    <property type="entry name" value="Zn_ribbon_IS1595"/>
    <property type="match status" value="1"/>
</dbReference>
<gene>
    <name evidence="2" type="ORF">NWI01_14770</name>
</gene>
<dbReference type="InterPro" id="IPR024442">
    <property type="entry name" value="Transposase_Zn_ribbon"/>
</dbReference>
<dbReference type="EMBL" id="BJNF01000033">
    <property type="protein sequence ID" value="GEC15585.1"/>
    <property type="molecule type" value="Genomic_DNA"/>
</dbReference>
<dbReference type="PANTHER" id="PTHR47163:SF2">
    <property type="entry name" value="SI:DKEY-17M8.2"/>
    <property type="match status" value="1"/>
</dbReference>
<sequence>MAQKPSKIREFQKRFPDEDSCLTHLMRTRFGERLTCFKCQKQATYYRVKSRRSFECEHCGYQVYPTAGTPFEKTRTSLRDWFYVMFLFCETRNGVAAKEVQRQLGVTYKTAWRMCHLIRLYMGYVDGDYPMGGPGKTVEADETFIGGKDKKGKDDKAIVMGMVERGGDVVTRVVQARTKAHILPHIVRFVKEGSRVHTDEASNFKLLKEKYGYDHEAVDHSAKEYVRGDVHTNSIESFWSQVKRGINGTYVWVSKKHLQLYLREFEYRHNLRKQPGPMFELLLQAFPKVRVE</sequence>
<evidence type="ECO:0000313" key="3">
    <source>
        <dbReference type="Proteomes" id="UP000318825"/>
    </source>
</evidence>
<dbReference type="OrthoDB" id="271821at2"/>
<dbReference type="RefSeq" id="WP_141383279.1">
    <property type="nucleotide sequence ID" value="NZ_BJNF01000033.1"/>
</dbReference>
<dbReference type="AlphaFoldDB" id="A0A4Y3WAF2"/>
<reference evidence="2 3" key="1">
    <citation type="submission" date="2019-06" db="EMBL/GenBank/DDBJ databases">
        <title>Whole genome shotgun sequence of Nitrobacter winogradskyi NBRC 14297.</title>
        <authorList>
            <person name="Hosoyama A."/>
            <person name="Uohara A."/>
            <person name="Ohji S."/>
            <person name="Ichikawa N."/>
        </authorList>
    </citation>
    <scope>NUCLEOTIDE SEQUENCE [LARGE SCALE GENOMIC DNA]</scope>
    <source>
        <strain evidence="2 3">NBRC 14297</strain>
    </source>
</reference>
<comment type="caution">
    <text evidence="2">The sequence shown here is derived from an EMBL/GenBank/DDBJ whole genome shotgun (WGS) entry which is preliminary data.</text>
</comment>
<dbReference type="Pfam" id="PF12762">
    <property type="entry name" value="DDE_Tnp_IS1595"/>
    <property type="match status" value="1"/>
</dbReference>
<dbReference type="NCBIfam" id="NF033547">
    <property type="entry name" value="transpos_IS1595"/>
    <property type="match status" value="1"/>
</dbReference>
<dbReference type="Proteomes" id="UP000318825">
    <property type="component" value="Unassembled WGS sequence"/>
</dbReference>
<accession>A0A4Y3WAF2</accession>
<dbReference type="InterPro" id="IPR024445">
    <property type="entry name" value="Tnp_ISXO2-like"/>
</dbReference>
<protein>
    <submittedName>
        <fullName evidence="2">DDE transposase</fullName>
    </submittedName>
</protein>
<evidence type="ECO:0000259" key="1">
    <source>
        <dbReference type="SMART" id="SM01126"/>
    </source>
</evidence>
<evidence type="ECO:0000313" key="2">
    <source>
        <dbReference type="EMBL" id="GEC15585.1"/>
    </source>
</evidence>
<proteinExistence type="predicted"/>
<dbReference type="PANTHER" id="PTHR47163">
    <property type="entry name" value="DDE_TNP_IS1595 DOMAIN-CONTAINING PROTEIN"/>
    <property type="match status" value="1"/>
</dbReference>
<organism evidence="2 3">
    <name type="scientific">Nitrobacter winogradskyi</name>
    <name type="common">Nitrobacter agilis</name>
    <dbReference type="NCBI Taxonomy" id="913"/>
    <lineage>
        <taxon>Bacteria</taxon>
        <taxon>Pseudomonadati</taxon>
        <taxon>Pseudomonadota</taxon>
        <taxon>Alphaproteobacteria</taxon>
        <taxon>Hyphomicrobiales</taxon>
        <taxon>Nitrobacteraceae</taxon>
        <taxon>Nitrobacter</taxon>
    </lineage>
</organism>
<dbReference type="InterPro" id="IPR053164">
    <property type="entry name" value="IS1016-like_transposase"/>
</dbReference>
<name>A0A4Y3WAF2_NITWI</name>